<dbReference type="PANTHER" id="PTHR14327">
    <property type="entry name" value="CATION CHANNEL SPERM-ASSOCIATED PROTEIN SUBUNIT GAMMA"/>
    <property type="match status" value="1"/>
</dbReference>
<comment type="caution">
    <text evidence="2">The sequence shown here is derived from an EMBL/GenBank/DDBJ whole genome shotgun (WGS) entry which is preliminary data.</text>
</comment>
<keyword evidence="1" id="KW-0732">Signal</keyword>
<sequence length="590" mass="65470">MRSCLCAILLVVVAGPVRAFVKPYDDGCRWYTDIVDATTLELLPAVNPSKPFVNFTSVLQNMTVDFLNDRITQNNEVDETEIINMALANSHPRVVMRLTLYDDGTDPAPEDMPEARNDTQPDIRLLTDVSFPYTMWFAPIPTNTSMYSIDVMIHSPRVGAPRNEKHFRIYIDDYRSGNTTQFDNSILSVVQLSNSNNLTLPPRINTLVSFPLPMLLTGSCSTAQAGSTSCSDMLIYTPNEGLIYTTYQFNSAPAGVSSPICGSGYSILGHAVLHDRILLATNYGLVQILSLTASRKYPNIPKQDVLISDKCFYRIILPDINSFSGAFVTVISDNEVRMSPYFMPEGKFVFTTLVKDPCPDLKNVIPNGASFSTCSIFNAFDVADSSAVFHVAMATDDATKQPLNCLVKYVKSNDSNSAGNWKLRSCLPTYIPTADVNMPFTVVSDNFSVPSTGRATVIKGIQQRDIGGQEYYAFGNSLFYSSDKGVSWIYFHKFLSVTGGAIPVPRTIQSLQVSHTAGRYIAMPVIVGYTTPVLEIWVARWGQPEIYRLYPTYEWELSQFLLSDNKSDISEWTTYSGNSSVELALAIYNK</sequence>
<evidence type="ECO:0000313" key="3">
    <source>
        <dbReference type="Proteomes" id="UP000186922"/>
    </source>
</evidence>
<evidence type="ECO:0000313" key="2">
    <source>
        <dbReference type="EMBL" id="GAU95483.1"/>
    </source>
</evidence>
<dbReference type="AlphaFoldDB" id="A0A1D1V9H3"/>
<dbReference type="EMBL" id="BDGG01000003">
    <property type="protein sequence ID" value="GAU95483.1"/>
    <property type="molecule type" value="Genomic_DNA"/>
</dbReference>
<dbReference type="Proteomes" id="UP000186922">
    <property type="component" value="Unassembled WGS sequence"/>
</dbReference>
<proteinExistence type="predicted"/>
<name>A0A1D1V9H3_RAMVA</name>
<reference evidence="2 3" key="1">
    <citation type="journal article" date="2016" name="Nat. Commun.">
        <title>Extremotolerant tardigrade genome and improved radiotolerance of human cultured cells by tardigrade-unique protein.</title>
        <authorList>
            <person name="Hashimoto T."/>
            <person name="Horikawa D.D."/>
            <person name="Saito Y."/>
            <person name="Kuwahara H."/>
            <person name="Kozuka-Hata H."/>
            <person name="Shin-I T."/>
            <person name="Minakuchi Y."/>
            <person name="Ohishi K."/>
            <person name="Motoyama A."/>
            <person name="Aizu T."/>
            <person name="Enomoto A."/>
            <person name="Kondo K."/>
            <person name="Tanaka S."/>
            <person name="Hara Y."/>
            <person name="Koshikawa S."/>
            <person name="Sagara H."/>
            <person name="Miura T."/>
            <person name="Yokobori S."/>
            <person name="Miyagawa K."/>
            <person name="Suzuki Y."/>
            <person name="Kubo T."/>
            <person name="Oyama M."/>
            <person name="Kohara Y."/>
            <person name="Fujiyama A."/>
            <person name="Arakawa K."/>
            <person name="Katayama T."/>
            <person name="Toyoda A."/>
            <person name="Kunieda T."/>
        </authorList>
    </citation>
    <scope>NUCLEOTIDE SEQUENCE [LARGE SCALE GENOMIC DNA]</scope>
    <source>
        <strain evidence="2 3">YOKOZUNA-1</strain>
    </source>
</reference>
<protein>
    <submittedName>
        <fullName evidence="2">Uncharacterized protein</fullName>
    </submittedName>
</protein>
<gene>
    <name evidence="2" type="primary">RvY_07094-1</name>
    <name evidence="2" type="synonym">RvY_07094.1</name>
    <name evidence="2" type="ORF">RvY_07094</name>
</gene>
<dbReference type="GO" id="GO:0097228">
    <property type="term" value="C:sperm principal piece"/>
    <property type="evidence" value="ECO:0007669"/>
    <property type="project" value="InterPro"/>
</dbReference>
<feature type="chain" id="PRO_5008898183" evidence="1">
    <location>
        <begin position="20"/>
        <end position="590"/>
    </location>
</feature>
<organism evidence="2 3">
    <name type="scientific">Ramazzottius varieornatus</name>
    <name type="common">Water bear</name>
    <name type="synonym">Tardigrade</name>
    <dbReference type="NCBI Taxonomy" id="947166"/>
    <lineage>
        <taxon>Eukaryota</taxon>
        <taxon>Metazoa</taxon>
        <taxon>Ecdysozoa</taxon>
        <taxon>Tardigrada</taxon>
        <taxon>Eutardigrada</taxon>
        <taxon>Parachela</taxon>
        <taxon>Hypsibioidea</taxon>
        <taxon>Ramazzottiidae</taxon>
        <taxon>Ramazzottius</taxon>
    </lineage>
</organism>
<dbReference type="InterPro" id="IPR028246">
    <property type="entry name" value="CATSPERG"/>
</dbReference>
<dbReference type="GO" id="GO:0036128">
    <property type="term" value="C:CatSper complex"/>
    <property type="evidence" value="ECO:0007669"/>
    <property type="project" value="InterPro"/>
</dbReference>
<accession>A0A1D1V9H3</accession>
<evidence type="ECO:0000256" key="1">
    <source>
        <dbReference type="SAM" id="SignalP"/>
    </source>
</evidence>
<keyword evidence="3" id="KW-1185">Reference proteome</keyword>
<dbReference type="PANTHER" id="PTHR14327:SF1">
    <property type="entry name" value="CATION CHANNEL SPERM-ASSOCIATED AUXILIARY SUBUNIT GAMMA"/>
    <property type="match status" value="1"/>
</dbReference>
<dbReference type="OrthoDB" id="10598492at2759"/>
<feature type="signal peptide" evidence="1">
    <location>
        <begin position="1"/>
        <end position="19"/>
    </location>
</feature>